<accession>A0AAN8Z8K7</accession>
<dbReference type="SUPFAM" id="SSF109920">
    <property type="entry name" value="Hypothetical protein At3g22680"/>
    <property type="match status" value="1"/>
</dbReference>
<sequence>MKRKKEWSENVDIISLDDSSSHDDSSSFKIDLDIRSIVDKLAMDYTSADQLAKVKTIEDPLLRRAKMYQDYMMQIPIPTVRGSLIPFKTWMQLGKSIKQIYCQPLHYLTNILLKEWDESRIGSEDEDKPLETTMHPCKAEATIWLMEEVHRKTASYHHISKLWLSDKMYHAYIDPIFPKV</sequence>
<name>A0AAN8Z8K7_9MAGN</name>
<keyword evidence="2" id="KW-1185">Reference proteome</keyword>
<dbReference type="InterPro" id="IPR015270">
    <property type="entry name" value="RDM1_plant"/>
</dbReference>
<organism evidence="1 2">
    <name type="scientific">Dillenia turbinata</name>
    <dbReference type="NCBI Taxonomy" id="194707"/>
    <lineage>
        <taxon>Eukaryota</taxon>
        <taxon>Viridiplantae</taxon>
        <taxon>Streptophyta</taxon>
        <taxon>Embryophyta</taxon>
        <taxon>Tracheophyta</taxon>
        <taxon>Spermatophyta</taxon>
        <taxon>Magnoliopsida</taxon>
        <taxon>eudicotyledons</taxon>
        <taxon>Gunneridae</taxon>
        <taxon>Pentapetalae</taxon>
        <taxon>Dilleniales</taxon>
        <taxon>Dilleniaceae</taxon>
        <taxon>Dillenia</taxon>
    </lineage>
</organism>
<dbReference type="GO" id="GO:0000419">
    <property type="term" value="C:RNA polymerase V complex"/>
    <property type="evidence" value="ECO:0007669"/>
    <property type="project" value="TreeGrafter"/>
</dbReference>
<dbReference type="InterPro" id="IPR036319">
    <property type="entry name" value="RDM1_sf"/>
</dbReference>
<protein>
    <submittedName>
        <fullName evidence="1">Protein RDM1, plant</fullName>
    </submittedName>
</protein>
<dbReference type="Proteomes" id="UP001370490">
    <property type="component" value="Unassembled WGS sequence"/>
</dbReference>
<gene>
    <name evidence="1" type="ORF">RJ641_005171</name>
</gene>
<dbReference type="AlphaFoldDB" id="A0AAN8Z8K7"/>
<reference evidence="1 2" key="1">
    <citation type="submission" date="2023-12" db="EMBL/GenBank/DDBJ databases">
        <title>A high-quality genome assembly for Dillenia turbinata (Dilleniales).</title>
        <authorList>
            <person name="Chanderbali A."/>
        </authorList>
    </citation>
    <scope>NUCLEOTIDE SEQUENCE [LARGE SCALE GENOMIC DNA]</scope>
    <source>
        <strain evidence="1">LSX21</strain>
        <tissue evidence="1">Leaf</tissue>
    </source>
</reference>
<dbReference type="PANTHER" id="PTHR36366:SF1">
    <property type="entry name" value="PROTEIN RDM1"/>
    <property type="match status" value="1"/>
</dbReference>
<dbReference type="PANTHER" id="PTHR36366">
    <property type="entry name" value="PROTEIN RDM1"/>
    <property type="match status" value="1"/>
</dbReference>
<evidence type="ECO:0000313" key="2">
    <source>
        <dbReference type="Proteomes" id="UP001370490"/>
    </source>
</evidence>
<dbReference type="GO" id="GO:0080188">
    <property type="term" value="P:gene silencing by siRNA-directed DNA methylation"/>
    <property type="evidence" value="ECO:0007669"/>
    <property type="project" value="InterPro"/>
</dbReference>
<evidence type="ECO:0000313" key="1">
    <source>
        <dbReference type="EMBL" id="KAK6928966.1"/>
    </source>
</evidence>
<dbReference type="EMBL" id="JBAMMX010000013">
    <property type="protein sequence ID" value="KAK6928966.1"/>
    <property type="molecule type" value="Genomic_DNA"/>
</dbReference>
<dbReference type="Gene3D" id="1.20.120.690">
    <property type="entry name" value="RDM1 protein domain"/>
    <property type="match status" value="1"/>
</dbReference>
<dbReference type="Pfam" id="PF09187">
    <property type="entry name" value="RdDM_RDM1"/>
    <property type="match status" value="1"/>
</dbReference>
<comment type="caution">
    <text evidence="1">The sequence shown here is derived from an EMBL/GenBank/DDBJ whole genome shotgun (WGS) entry which is preliminary data.</text>
</comment>
<proteinExistence type="predicted"/>